<dbReference type="PANTHER" id="PTHR23236">
    <property type="entry name" value="EUKARYOTIC TRANSLATION INITIATION FACTOR 4B/4H"/>
    <property type="match status" value="1"/>
</dbReference>
<dbReference type="Gene3D" id="3.30.70.330">
    <property type="match status" value="1"/>
</dbReference>
<feature type="compositionally biased region" description="Acidic residues" evidence="6">
    <location>
        <begin position="1"/>
        <end position="23"/>
    </location>
</feature>
<dbReference type="InterPro" id="IPR012677">
    <property type="entry name" value="Nucleotide-bd_a/b_plait_sf"/>
</dbReference>
<dbReference type="EMBL" id="JAODUP010000102">
    <property type="protein sequence ID" value="KAK2162183.1"/>
    <property type="molecule type" value="Genomic_DNA"/>
</dbReference>
<reference evidence="8" key="1">
    <citation type="journal article" date="2023" name="Mol. Biol. Evol.">
        <title>Third-Generation Sequencing Reveals the Adaptive Role of the Epigenome in Three Deep-Sea Polychaetes.</title>
        <authorList>
            <person name="Perez M."/>
            <person name="Aroh O."/>
            <person name="Sun Y."/>
            <person name="Lan Y."/>
            <person name="Juniper S.K."/>
            <person name="Young C.R."/>
            <person name="Angers B."/>
            <person name="Qian P.Y."/>
        </authorList>
    </citation>
    <scope>NUCLEOTIDE SEQUENCE</scope>
    <source>
        <strain evidence="8">P08H-3</strain>
    </source>
</reference>
<evidence type="ECO:0000313" key="9">
    <source>
        <dbReference type="Proteomes" id="UP001208570"/>
    </source>
</evidence>
<organism evidence="8 9">
    <name type="scientific">Paralvinella palmiformis</name>
    <dbReference type="NCBI Taxonomy" id="53620"/>
    <lineage>
        <taxon>Eukaryota</taxon>
        <taxon>Metazoa</taxon>
        <taxon>Spiralia</taxon>
        <taxon>Lophotrochozoa</taxon>
        <taxon>Annelida</taxon>
        <taxon>Polychaeta</taxon>
        <taxon>Sedentaria</taxon>
        <taxon>Canalipalpata</taxon>
        <taxon>Terebellida</taxon>
        <taxon>Terebelliformia</taxon>
        <taxon>Alvinellidae</taxon>
        <taxon>Paralvinella</taxon>
    </lineage>
</organism>
<accession>A0AAD9JZ61</accession>
<evidence type="ECO:0000256" key="1">
    <source>
        <dbReference type="ARBA" id="ARBA00004496"/>
    </source>
</evidence>
<gene>
    <name evidence="8" type="ORF">LSH36_102g04062</name>
</gene>
<keyword evidence="2" id="KW-0963">Cytoplasm</keyword>
<evidence type="ECO:0000256" key="2">
    <source>
        <dbReference type="ARBA" id="ARBA00022490"/>
    </source>
</evidence>
<dbReference type="PANTHER" id="PTHR23236:SF12">
    <property type="entry name" value="EUKARYOTIC INITIATION FACTOR 4B-RELATED"/>
    <property type="match status" value="1"/>
</dbReference>
<dbReference type="InterPro" id="IPR035979">
    <property type="entry name" value="RBD_domain_sf"/>
</dbReference>
<keyword evidence="9" id="KW-1185">Reference proteome</keyword>
<feature type="coiled-coil region" evidence="5">
    <location>
        <begin position="54"/>
        <end position="84"/>
    </location>
</feature>
<dbReference type="FunFam" id="3.30.70.330:FF:000311">
    <property type="entry name" value="polyadenylate-binding protein 2"/>
    <property type="match status" value="1"/>
</dbReference>
<dbReference type="GO" id="GO:0005634">
    <property type="term" value="C:nucleus"/>
    <property type="evidence" value="ECO:0007669"/>
    <property type="project" value="TreeGrafter"/>
</dbReference>
<comment type="caution">
    <text evidence="8">The sequence shown here is derived from an EMBL/GenBank/DDBJ whole genome shotgun (WGS) entry which is preliminary data.</text>
</comment>
<keyword evidence="5" id="KW-0175">Coiled coil</keyword>
<sequence>MAEEVEQEQDFNLEGDPESDVLGDEGFVGENETSHDGETGEANNDADGVEDPELEAIKARVREMEEEAEKLKEMQSEVEKQMNLSSSSLASPTPMSPEDKVDCDNRSIWVGNVDYGATAEELEAHFHGCGSVGRVTILCDKFTGHPKGFAYIEFADKDSVDTAMALDSSFFRGRQIKVTCKRTNRPGISSTNRPPRGRVRRARTSYYGGYAPRHPSVDIHVYLRLSPMSLVFLNLPGAPAGDEMKGSVPSLELHPPPFKLPYDTGCIQ</sequence>
<dbReference type="GO" id="GO:0008143">
    <property type="term" value="F:poly(A) binding"/>
    <property type="evidence" value="ECO:0007669"/>
    <property type="project" value="TreeGrafter"/>
</dbReference>
<evidence type="ECO:0000256" key="4">
    <source>
        <dbReference type="PROSITE-ProRule" id="PRU00176"/>
    </source>
</evidence>
<proteinExistence type="predicted"/>
<comment type="subcellular location">
    <subcellularLocation>
        <location evidence="1">Cytoplasm</location>
    </subcellularLocation>
</comment>
<evidence type="ECO:0000256" key="6">
    <source>
        <dbReference type="SAM" id="MobiDB-lite"/>
    </source>
</evidence>
<evidence type="ECO:0000256" key="3">
    <source>
        <dbReference type="ARBA" id="ARBA00022884"/>
    </source>
</evidence>
<evidence type="ECO:0000313" key="8">
    <source>
        <dbReference type="EMBL" id="KAK2162183.1"/>
    </source>
</evidence>
<dbReference type="AlphaFoldDB" id="A0AAD9JZ61"/>
<dbReference type="Pfam" id="PF00076">
    <property type="entry name" value="RRM_1"/>
    <property type="match status" value="1"/>
</dbReference>
<dbReference type="GO" id="GO:0005737">
    <property type="term" value="C:cytoplasm"/>
    <property type="evidence" value="ECO:0007669"/>
    <property type="project" value="UniProtKB-SubCell"/>
</dbReference>
<dbReference type="Proteomes" id="UP001208570">
    <property type="component" value="Unassembled WGS sequence"/>
</dbReference>
<protein>
    <recommendedName>
        <fullName evidence="7">RRM domain-containing protein</fullName>
    </recommendedName>
</protein>
<dbReference type="CDD" id="cd12550">
    <property type="entry name" value="RRM_II_PABPN1"/>
    <property type="match status" value="1"/>
</dbReference>
<dbReference type="PROSITE" id="PS50102">
    <property type="entry name" value="RRM"/>
    <property type="match status" value="1"/>
</dbReference>
<dbReference type="SMART" id="SM00360">
    <property type="entry name" value="RRM"/>
    <property type="match status" value="1"/>
</dbReference>
<dbReference type="SUPFAM" id="SSF54928">
    <property type="entry name" value="RNA-binding domain, RBD"/>
    <property type="match status" value="1"/>
</dbReference>
<feature type="domain" description="RRM" evidence="7">
    <location>
        <begin position="106"/>
        <end position="183"/>
    </location>
</feature>
<evidence type="ECO:0000259" key="7">
    <source>
        <dbReference type="PROSITE" id="PS50102"/>
    </source>
</evidence>
<keyword evidence="3 4" id="KW-0694">RNA-binding</keyword>
<name>A0AAD9JZ61_9ANNE</name>
<feature type="region of interest" description="Disordered" evidence="6">
    <location>
        <begin position="1"/>
        <end position="51"/>
    </location>
</feature>
<dbReference type="InterPro" id="IPR000504">
    <property type="entry name" value="RRM_dom"/>
</dbReference>
<evidence type="ECO:0000256" key="5">
    <source>
        <dbReference type="SAM" id="Coils"/>
    </source>
</evidence>